<proteinExistence type="predicted"/>
<evidence type="ECO:0000313" key="2">
    <source>
        <dbReference type="Proteomes" id="UP000604046"/>
    </source>
</evidence>
<reference evidence="1" key="1">
    <citation type="submission" date="2021-02" db="EMBL/GenBank/DDBJ databases">
        <authorList>
            <person name="Dougan E. K."/>
            <person name="Rhodes N."/>
            <person name="Thang M."/>
            <person name="Chan C."/>
        </authorList>
    </citation>
    <scope>NUCLEOTIDE SEQUENCE</scope>
</reference>
<gene>
    <name evidence="1" type="ORF">SNAT2548_LOCUS25948</name>
</gene>
<protein>
    <submittedName>
        <fullName evidence="1">Uncharacterized protein</fullName>
    </submittedName>
</protein>
<dbReference type="Proteomes" id="UP000604046">
    <property type="component" value="Unassembled WGS sequence"/>
</dbReference>
<accession>A0A812S2P6</accession>
<sequence length="100" mass="10557">MCAHSFVEDILALVVDTAEDVGAHLNQQFQGLGAICLGCGENHIHASHGVPHVENASGVLRVPLHVRLHALHVFSAAGARQAARGFSDILMKQIGSSSQQ</sequence>
<keyword evidence="2" id="KW-1185">Reference proteome</keyword>
<dbReference type="EMBL" id="CAJNDS010002412">
    <property type="protein sequence ID" value="CAE7464660.1"/>
    <property type="molecule type" value="Genomic_DNA"/>
</dbReference>
<name>A0A812S2P6_9DINO</name>
<evidence type="ECO:0000313" key="1">
    <source>
        <dbReference type="EMBL" id="CAE7464660.1"/>
    </source>
</evidence>
<organism evidence="1 2">
    <name type="scientific">Symbiodinium natans</name>
    <dbReference type="NCBI Taxonomy" id="878477"/>
    <lineage>
        <taxon>Eukaryota</taxon>
        <taxon>Sar</taxon>
        <taxon>Alveolata</taxon>
        <taxon>Dinophyceae</taxon>
        <taxon>Suessiales</taxon>
        <taxon>Symbiodiniaceae</taxon>
        <taxon>Symbiodinium</taxon>
    </lineage>
</organism>
<comment type="caution">
    <text evidence="1">The sequence shown here is derived from an EMBL/GenBank/DDBJ whole genome shotgun (WGS) entry which is preliminary data.</text>
</comment>
<dbReference type="AlphaFoldDB" id="A0A812S2P6"/>